<proteinExistence type="predicted"/>
<dbReference type="Pfam" id="PF17963">
    <property type="entry name" value="Big_9"/>
    <property type="match status" value="4"/>
</dbReference>
<dbReference type="EMBL" id="CP124616">
    <property type="protein sequence ID" value="WGW03668.1"/>
    <property type="molecule type" value="Genomic_DNA"/>
</dbReference>
<dbReference type="InterPro" id="IPR018511">
    <property type="entry name" value="Hemolysin-typ_Ca-bd_CS"/>
</dbReference>
<dbReference type="SUPFAM" id="SSF51120">
    <property type="entry name" value="beta-Roll"/>
    <property type="match status" value="1"/>
</dbReference>
<dbReference type="Pfam" id="PF00353">
    <property type="entry name" value="HemolysinCabind"/>
    <property type="match status" value="1"/>
</dbReference>
<keyword evidence="2" id="KW-1185">Reference proteome</keyword>
<protein>
    <submittedName>
        <fullName evidence="1">Ig-like domain-containing protein</fullName>
    </submittedName>
</protein>
<accession>A0ABY8QI57</accession>
<reference evidence="1 2" key="1">
    <citation type="submission" date="2023-05" db="EMBL/GenBank/DDBJ databases">
        <title>YMD87, complete Genome.</title>
        <authorList>
            <person name="Zhang J."/>
            <person name="Xu X."/>
        </authorList>
    </citation>
    <scope>NUCLEOTIDE SEQUENCE [LARGE SCALE GENOMIC DNA]</scope>
    <source>
        <strain evidence="1 2">YMD87</strain>
    </source>
</reference>
<dbReference type="RefSeq" id="WP_282300298.1">
    <property type="nucleotide sequence ID" value="NZ_CP124616.1"/>
</dbReference>
<evidence type="ECO:0000313" key="1">
    <source>
        <dbReference type="EMBL" id="WGW03668.1"/>
    </source>
</evidence>
<dbReference type="NCBIfam" id="NF012211">
    <property type="entry name" value="tand_rpt_95"/>
    <property type="match status" value="3"/>
</dbReference>
<sequence>MKFLFGLSGYERLLGTFMDTGGKGGGPSTGWHIFGNGSKGSKPINGTNADDTLTGTTLADKISGKNGDDTIFGLAGDDNLDGNNGDDVIEGGEGDDDITGNNGFDTAVYGGSILDFSFSAPSGGANTTTVTDLNTADGDEGTDVLKHVEAIQFNDFLYLIGQDNAPMVIGNGGTTTEDSAGTFVVTAYEFDGDALLPPAVTYAGPGTVSLVSTTPLSPAIGVGATYTFEFDPDGQFETLADGQSAVQSVQVEVTDANGTASVIDVDVTVTGVNDAPVAVDDTAETDEDTGQIIDVLGNDSDIDNGDTFGVTDASALNGSVVIQGDGTLLYTPDPDFNGSDTITYEITDGGGLTDTATVAVTVNPVNDAPVAADDTAETDEDTGKIIDVLGNDTDVDIGDSLTVTDASALNGSVVIQGDGTLLYTPDPDFNGSDTITYEITDGGGLTDTATVAVTVNPVNDAPVAADDTAETDEDTGKIIDVLGNDTDVDIGDSLTVTDASALNGSVVIQGDGTLLYTPDPDFNGSDTITYEITDGGGLTDTATVAVTVNPVNDAPRSLEIPLTINEADGVQIIDLGTQAFDPDGDGLSFDGIALTRDSKPIPFQVVGDGLIRIDPARIPGLGQGDSLDITFRYIVTDDSGAPNDSAVGFVPVTINGIDDAPPPANSAPVAAPLVVVADEENGPVAIKLSEIVSDPDVGDILTITSLTWDSESGPIPVSFSGGLTGGDGGELSFDPAFFGLEEGETAVFSLTYVVEDAEGLTASNVITLELAGDTPGAGNTPPVATSLPIQPPFSTAPPAQIIVDDPLAPTFTVNLFDLVSDAETPDGDLVITIGGLEIGFDESTGDPILADGALSYDALSGDLTIDLTAIPVADGSNLVGTIDYQVSDGEDVAKGQLVYDYVNPADGPTESKTVVLDFEEFAWTDPEFQGPVPGSMGFTFSGVATAVETDELGGDGRTPTGIQLGQTTDGGDNVVIGTYSTITTVTEVLDEEGQPIKDEAGNPVVEVVETPDDPFGILAPGLAFGIGGEGQFLTTTTPGQTFPVPEDLGESFDLNALSVNPASGGQATVTITLYTIGVVELPSTTFAGFSDYSYTLVEVDSFEFVIDSSTEATQIDFEASDFGIGAVGANTTPEAFDDIHAVQITTDSGVAVVIDDAIMTV</sequence>
<gene>
    <name evidence="1" type="ORF">QF118_17385</name>
</gene>
<dbReference type="InterPro" id="IPR011049">
    <property type="entry name" value="Serralysin-like_metalloprot_C"/>
</dbReference>
<dbReference type="Gene3D" id="2.60.40.2810">
    <property type="match status" value="3"/>
</dbReference>
<dbReference type="PANTHER" id="PTHR34720:SF9">
    <property type="entry name" value="BLR4714 PROTEIN"/>
    <property type="match status" value="1"/>
</dbReference>
<evidence type="ECO:0000313" key="2">
    <source>
        <dbReference type="Proteomes" id="UP001241605"/>
    </source>
</evidence>
<dbReference type="Proteomes" id="UP001241605">
    <property type="component" value="Chromosome"/>
</dbReference>
<dbReference type="InterPro" id="IPR001343">
    <property type="entry name" value="Hemolysn_Ca-bd"/>
</dbReference>
<name>A0ABY8QI57_9RHOB</name>
<dbReference type="Gene3D" id="2.150.10.10">
    <property type="entry name" value="Serralysin-like metalloprotease, C-terminal"/>
    <property type="match status" value="1"/>
</dbReference>
<dbReference type="PROSITE" id="PS00330">
    <property type="entry name" value="HEMOLYSIN_CALCIUM"/>
    <property type="match status" value="1"/>
</dbReference>
<organism evidence="1 2">
    <name type="scientific">Tropicibacter oceani</name>
    <dbReference type="NCBI Taxonomy" id="3058420"/>
    <lineage>
        <taxon>Bacteria</taxon>
        <taxon>Pseudomonadati</taxon>
        <taxon>Pseudomonadota</taxon>
        <taxon>Alphaproteobacteria</taxon>
        <taxon>Rhodobacterales</taxon>
        <taxon>Roseobacteraceae</taxon>
        <taxon>Tropicibacter</taxon>
    </lineage>
</organism>
<dbReference type="PANTHER" id="PTHR34720">
    <property type="entry name" value="MICROCYSTIN DEPENDENT PROTEIN"/>
    <property type="match status" value="1"/>
</dbReference>